<name>A0A6A6UX58_9PEZI</name>
<accession>A0A6A6UX58</accession>
<proteinExistence type="predicted"/>
<evidence type="ECO:0000313" key="2">
    <source>
        <dbReference type="EMBL" id="KAF2675574.1"/>
    </source>
</evidence>
<feature type="compositionally biased region" description="Polar residues" evidence="1">
    <location>
        <begin position="204"/>
        <end position="231"/>
    </location>
</feature>
<feature type="region of interest" description="Disordered" evidence="1">
    <location>
        <begin position="169"/>
        <end position="235"/>
    </location>
</feature>
<protein>
    <submittedName>
        <fullName evidence="2">Uncharacterized protein</fullName>
    </submittedName>
</protein>
<dbReference type="Proteomes" id="UP000799302">
    <property type="component" value="Unassembled WGS sequence"/>
</dbReference>
<evidence type="ECO:0000313" key="3">
    <source>
        <dbReference type="Proteomes" id="UP000799302"/>
    </source>
</evidence>
<gene>
    <name evidence="2" type="ORF">BT63DRAFT_42046</name>
</gene>
<feature type="region of interest" description="Disordered" evidence="1">
    <location>
        <begin position="1"/>
        <end position="30"/>
    </location>
</feature>
<sequence length="242" mass="25178">MRDTEGENSTPAGYTPAELSIPPFSGATAASSAINPVATAGTGRDTDMSGTGSALPTIIAPTTTGNTVMPNASTQAYDARATELTLLSAQKMSQSTTSSIRHILGSSGALVPEHLLKEKAMGLKVTHDVSSNAHGQLERAKKELADYKRLPLLTVAQVAHSFHDRLDSDDTLAANPSSDPAEGSLPRAGNTRSTAGADNATPLGKSSTGKELSVTVTNDRAWSAPRTPSTPKTREHFQCLVL</sequence>
<evidence type="ECO:0000256" key="1">
    <source>
        <dbReference type="SAM" id="MobiDB-lite"/>
    </source>
</evidence>
<dbReference type="EMBL" id="MU004230">
    <property type="protein sequence ID" value="KAF2675574.1"/>
    <property type="molecule type" value="Genomic_DNA"/>
</dbReference>
<keyword evidence="3" id="KW-1185">Reference proteome</keyword>
<dbReference type="AlphaFoldDB" id="A0A6A6UX58"/>
<reference evidence="2" key="1">
    <citation type="journal article" date="2020" name="Stud. Mycol.">
        <title>101 Dothideomycetes genomes: a test case for predicting lifestyles and emergence of pathogens.</title>
        <authorList>
            <person name="Haridas S."/>
            <person name="Albert R."/>
            <person name="Binder M."/>
            <person name="Bloem J."/>
            <person name="Labutti K."/>
            <person name="Salamov A."/>
            <person name="Andreopoulos B."/>
            <person name="Baker S."/>
            <person name="Barry K."/>
            <person name="Bills G."/>
            <person name="Bluhm B."/>
            <person name="Cannon C."/>
            <person name="Castanera R."/>
            <person name="Culley D."/>
            <person name="Daum C."/>
            <person name="Ezra D."/>
            <person name="Gonzalez J."/>
            <person name="Henrissat B."/>
            <person name="Kuo A."/>
            <person name="Liang C."/>
            <person name="Lipzen A."/>
            <person name="Lutzoni F."/>
            <person name="Magnuson J."/>
            <person name="Mondo S."/>
            <person name="Nolan M."/>
            <person name="Ohm R."/>
            <person name="Pangilinan J."/>
            <person name="Park H.-J."/>
            <person name="Ramirez L."/>
            <person name="Alfaro M."/>
            <person name="Sun H."/>
            <person name="Tritt A."/>
            <person name="Yoshinaga Y."/>
            <person name="Zwiers L.-H."/>
            <person name="Turgeon B."/>
            <person name="Goodwin S."/>
            <person name="Spatafora J."/>
            <person name="Crous P."/>
            <person name="Grigoriev I."/>
        </authorList>
    </citation>
    <scope>NUCLEOTIDE SEQUENCE</scope>
    <source>
        <strain evidence="2">CBS 115976</strain>
    </source>
</reference>
<organism evidence="2 3">
    <name type="scientific">Microthyrium microscopicum</name>
    <dbReference type="NCBI Taxonomy" id="703497"/>
    <lineage>
        <taxon>Eukaryota</taxon>
        <taxon>Fungi</taxon>
        <taxon>Dikarya</taxon>
        <taxon>Ascomycota</taxon>
        <taxon>Pezizomycotina</taxon>
        <taxon>Dothideomycetes</taxon>
        <taxon>Dothideomycetes incertae sedis</taxon>
        <taxon>Microthyriales</taxon>
        <taxon>Microthyriaceae</taxon>
        <taxon>Microthyrium</taxon>
    </lineage>
</organism>